<dbReference type="Proteomes" id="UP000805841">
    <property type="component" value="Unassembled WGS sequence"/>
</dbReference>
<evidence type="ECO:0000313" key="8">
    <source>
        <dbReference type="EMBL" id="MBD1597795.1"/>
    </source>
</evidence>
<dbReference type="SUPFAM" id="SSF47384">
    <property type="entry name" value="Homodimeric domain of signal transducing histidine kinase"/>
    <property type="match status" value="1"/>
</dbReference>
<evidence type="ECO:0000313" key="9">
    <source>
        <dbReference type="Proteomes" id="UP000805841"/>
    </source>
</evidence>
<dbReference type="PROSITE" id="PS50109">
    <property type="entry name" value="HIS_KIN"/>
    <property type="match status" value="1"/>
</dbReference>
<dbReference type="InterPro" id="IPR000700">
    <property type="entry name" value="PAS-assoc_C"/>
</dbReference>
<reference evidence="8 9" key="1">
    <citation type="journal article" date="2020" name="Insects">
        <title>Bacteria Belonging to Pseudomonas typographi sp. nov. from the Bark Beetle Ips typographus Have Genomic Potential to Aid in the Host Ecology.</title>
        <authorList>
            <person name="Peral-Aranega E."/>
            <person name="Saati-Santamaria Z."/>
            <person name="Kolarik M."/>
            <person name="Rivas R."/>
            <person name="Garcia-Fraile P."/>
        </authorList>
    </citation>
    <scope>NUCLEOTIDE SEQUENCE [LARGE SCALE GENOMIC DNA]</scope>
    <source>
        <strain evidence="8 9">CA3A</strain>
    </source>
</reference>
<dbReference type="Pfam" id="PF00512">
    <property type="entry name" value="HisKA"/>
    <property type="match status" value="1"/>
</dbReference>
<organism evidence="8 9">
    <name type="scientific">Pseudomonas typographi</name>
    <dbReference type="NCBI Taxonomy" id="2715964"/>
    <lineage>
        <taxon>Bacteria</taxon>
        <taxon>Pseudomonadati</taxon>
        <taxon>Pseudomonadota</taxon>
        <taxon>Gammaproteobacteria</taxon>
        <taxon>Pseudomonadales</taxon>
        <taxon>Pseudomonadaceae</taxon>
        <taxon>Pseudomonas</taxon>
    </lineage>
</organism>
<dbReference type="PRINTS" id="PR00344">
    <property type="entry name" value="BCTRLSENSOR"/>
</dbReference>
<dbReference type="InterPro" id="IPR003661">
    <property type="entry name" value="HisK_dim/P_dom"/>
</dbReference>
<sequence>MGGIGGFIARPASRARRGHRQSAGRSEPYRQTVQGVAPLASKHRTRVAKPAKAGPRLQGHDVFFAAVQNTRTPMVVTDPNQADNPIVFANPAFLRLTGYTQQQVLGRNCRFLQGPETDPATLSAVREAIAARREVAVELINYHKDGTTFWNALFISPVYDAAGALIYFFASQGDVSRRRDAEQALRQAQKMHALGQLTGGIAHDFNNLLQVMAGYLELIQRSAQKPDLDRDRIVHSAGQARAAANRAKTLTQQLLAFARTQKVEGRLVNLNHLAQGLADTATDTVPGAQLSVVLAPDLWSCRIDPAQAKAALFNLLLNARDALASREAPQLRIETANVKAQGVGAPTDEGLAPGRYVSIAVADNGVGVPLAIREQVMAPFFTTKPEGTAAGLGLPMVFGFAKQSGGVARLHSQEGIGTTLCLYFPAEDSAPHA</sequence>
<dbReference type="CDD" id="cd00130">
    <property type="entry name" value="PAS"/>
    <property type="match status" value="1"/>
</dbReference>
<keyword evidence="3" id="KW-0597">Phosphoprotein</keyword>
<evidence type="ECO:0000256" key="3">
    <source>
        <dbReference type="ARBA" id="ARBA00022553"/>
    </source>
</evidence>
<feature type="domain" description="Histidine kinase" evidence="5">
    <location>
        <begin position="200"/>
        <end position="428"/>
    </location>
</feature>
<dbReference type="SMART" id="SM00091">
    <property type="entry name" value="PAS"/>
    <property type="match status" value="1"/>
</dbReference>
<dbReference type="InterPro" id="IPR000014">
    <property type="entry name" value="PAS"/>
</dbReference>
<dbReference type="PANTHER" id="PTHR43065">
    <property type="entry name" value="SENSOR HISTIDINE KINASE"/>
    <property type="match status" value="1"/>
</dbReference>
<dbReference type="NCBIfam" id="TIGR00229">
    <property type="entry name" value="sensory_box"/>
    <property type="match status" value="1"/>
</dbReference>
<evidence type="ECO:0000259" key="5">
    <source>
        <dbReference type="PROSITE" id="PS50109"/>
    </source>
</evidence>
<dbReference type="InterPro" id="IPR004358">
    <property type="entry name" value="Sig_transdc_His_kin-like_C"/>
</dbReference>
<comment type="catalytic activity">
    <reaction evidence="1">
        <text>ATP + protein L-histidine = ADP + protein N-phospho-L-histidine.</text>
        <dbReference type="EC" id="2.7.13.3"/>
    </reaction>
</comment>
<accession>A0ABR7YX91</accession>
<dbReference type="CDD" id="cd00082">
    <property type="entry name" value="HisKA"/>
    <property type="match status" value="1"/>
</dbReference>
<feature type="domain" description="PAS" evidence="6">
    <location>
        <begin position="59"/>
        <end position="132"/>
    </location>
</feature>
<dbReference type="SMART" id="SM00086">
    <property type="entry name" value="PAC"/>
    <property type="match status" value="1"/>
</dbReference>
<dbReference type="InterPro" id="IPR036890">
    <property type="entry name" value="HATPase_C_sf"/>
</dbReference>
<evidence type="ECO:0000259" key="7">
    <source>
        <dbReference type="PROSITE" id="PS50113"/>
    </source>
</evidence>
<dbReference type="InterPro" id="IPR036097">
    <property type="entry name" value="HisK_dim/P_sf"/>
</dbReference>
<dbReference type="PROSITE" id="PS50113">
    <property type="entry name" value="PAC"/>
    <property type="match status" value="1"/>
</dbReference>
<dbReference type="Gene3D" id="1.10.287.130">
    <property type="match status" value="1"/>
</dbReference>
<name>A0ABR7YX91_9PSED</name>
<evidence type="ECO:0000259" key="6">
    <source>
        <dbReference type="PROSITE" id="PS50112"/>
    </source>
</evidence>
<evidence type="ECO:0000256" key="1">
    <source>
        <dbReference type="ARBA" id="ARBA00000085"/>
    </source>
</evidence>
<feature type="region of interest" description="Disordered" evidence="4">
    <location>
        <begin position="1"/>
        <end position="53"/>
    </location>
</feature>
<gene>
    <name evidence="8" type="ORF">HAQ05_03575</name>
</gene>
<comment type="caution">
    <text evidence="8">The sequence shown here is derived from an EMBL/GenBank/DDBJ whole genome shotgun (WGS) entry which is preliminary data.</text>
</comment>
<dbReference type="Pfam" id="PF13426">
    <property type="entry name" value="PAS_9"/>
    <property type="match status" value="1"/>
</dbReference>
<proteinExistence type="predicted"/>
<feature type="domain" description="PAC" evidence="7">
    <location>
        <begin position="133"/>
        <end position="187"/>
    </location>
</feature>
<dbReference type="PANTHER" id="PTHR43065:SF42">
    <property type="entry name" value="TWO-COMPONENT SENSOR PPRA"/>
    <property type="match status" value="1"/>
</dbReference>
<dbReference type="Gene3D" id="3.30.450.20">
    <property type="entry name" value="PAS domain"/>
    <property type="match status" value="1"/>
</dbReference>
<dbReference type="EC" id="2.7.13.3" evidence="2"/>
<evidence type="ECO:0000256" key="2">
    <source>
        <dbReference type="ARBA" id="ARBA00012438"/>
    </source>
</evidence>
<dbReference type="Gene3D" id="3.30.565.10">
    <property type="entry name" value="Histidine kinase-like ATPase, C-terminal domain"/>
    <property type="match status" value="1"/>
</dbReference>
<dbReference type="InterPro" id="IPR035965">
    <property type="entry name" value="PAS-like_dom_sf"/>
</dbReference>
<dbReference type="InterPro" id="IPR005467">
    <property type="entry name" value="His_kinase_dom"/>
</dbReference>
<dbReference type="SUPFAM" id="SSF55874">
    <property type="entry name" value="ATPase domain of HSP90 chaperone/DNA topoisomerase II/histidine kinase"/>
    <property type="match status" value="1"/>
</dbReference>
<keyword evidence="9" id="KW-1185">Reference proteome</keyword>
<protein>
    <recommendedName>
        <fullName evidence="2">histidine kinase</fullName>
        <ecNumber evidence="2">2.7.13.3</ecNumber>
    </recommendedName>
</protein>
<dbReference type="SUPFAM" id="SSF55785">
    <property type="entry name" value="PYP-like sensor domain (PAS domain)"/>
    <property type="match status" value="1"/>
</dbReference>
<dbReference type="SMART" id="SM00387">
    <property type="entry name" value="HATPase_c"/>
    <property type="match status" value="1"/>
</dbReference>
<dbReference type="Pfam" id="PF02518">
    <property type="entry name" value="HATPase_c"/>
    <property type="match status" value="1"/>
</dbReference>
<dbReference type="InterPro" id="IPR003594">
    <property type="entry name" value="HATPase_dom"/>
</dbReference>
<dbReference type="InterPro" id="IPR001610">
    <property type="entry name" value="PAC"/>
</dbReference>
<dbReference type="SMART" id="SM00388">
    <property type="entry name" value="HisKA"/>
    <property type="match status" value="1"/>
</dbReference>
<feature type="compositionally biased region" description="Basic residues" evidence="4">
    <location>
        <begin position="13"/>
        <end position="22"/>
    </location>
</feature>
<dbReference type="PROSITE" id="PS50112">
    <property type="entry name" value="PAS"/>
    <property type="match status" value="1"/>
</dbReference>
<dbReference type="EMBL" id="JAAOCA010000003">
    <property type="protein sequence ID" value="MBD1597795.1"/>
    <property type="molecule type" value="Genomic_DNA"/>
</dbReference>
<evidence type="ECO:0000256" key="4">
    <source>
        <dbReference type="SAM" id="MobiDB-lite"/>
    </source>
</evidence>